<keyword evidence="6" id="KW-0046">Antibiotic resistance</keyword>
<dbReference type="GO" id="GO:0046677">
    <property type="term" value="P:response to antibiotic"/>
    <property type="evidence" value="ECO:0007669"/>
    <property type="project" value="UniProtKB-KW"/>
</dbReference>
<protein>
    <submittedName>
        <fullName evidence="8">ABC transporter ATP-binding protein</fullName>
    </submittedName>
</protein>
<gene>
    <name evidence="8" type="ORF">FY030_03530</name>
</gene>
<dbReference type="SUPFAM" id="SSF52540">
    <property type="entry name" value="P-loop containing nucleoside triphosphate hydrolases"/>
    <property type="match status" value="1"/>
</dbReference>
<dbReference type="PROSITE" id="PS00211">
    <property type="entry name" value="ABC_TRANSPORTER_1"/>
    <property type="match status" value="1"/>
</dbReference>
<dbReference type="PANTHER" id="PTHR42711:SF5">
    <property type="entry name" value="ABC TRANSPORTER ATP-BINDING PROTEIN NATA"/>
    <property type="match status" value="1"/>
</dbReference>
<keyword evidence="5 8" id="KW-0067">ATP-binding</keyword>
<evidence type="ECO:0000256" key="4">
    <source>
        <dbReference type="ARBA" id="ARBA00022741"/>
    </source>
</evidence>
<dbReference type="GO" id="GO:0005886">
    <property type="term" value="C:plasma membrane"/>
    <property type="evidence" value="ECO:0007669"/>
    <property type="project" value="UniProtKB-SubCell"/>
</dbReference>
<comment type="subcellular location">
    <subcellularLocation>
        <location evidence="1">Cell membrane</location>
        <topology evidence="1">Peripheral membrane protein</topology>
    </subcellularLocation>
</comment>
<evidence type="ECO:0000256" key="6">
    <source>
        <dbReference type="ARBA" id="ARBA00023251"/>
    </source>
</evidence>
<evidence type="ECO:0000256" key="2">
    <source>
        <dbReference type="ARBA" id="ARBA00005417"/>
    </source>
</evidence>
<dbReference type="EMBL" id="CP044427">
    <property type="protein sequence ID" value="QFG70119.1"/>
    <property type="molecule type" value="Genomic_DNA"/>
</dbReference>
<feature type="domain" description="ABC transporter" evidence="7">
    <location>
        <begin position="6"/>
        <end position="227"/>
    </location>
</feature>
<dbReference type="InterPro" id="IPR050763">
    <property type="entry name" value="ABC_transporter_ATP-binding"/>
</dbReference>
<dbReference type="KEGG" id="serw:FY030_03530"/>
<dbReference type="PANTHER" id="PTHR42711">
    <property type="entry name" value="ABC TRANSPORTER ATP-BINDING PROTEIN"/>
    <property type="match status" value="1"/>
</dbReference>
<comment type="similarity">
    <text evidence="2">Belongs to the ABC transporter superfamily.</text>
</comment>
<keyword evidence="9" id="KW-1185">Reference proteome</keyword>
<dbReference type="SMART" id="SM00382">
    <property type="entry name" value="AAA"/>
    <property type="match status" value="1"/>
</dbReference>
<keyword evidence="3" id="KW-0813">Transport</keyword>
<evidence type="ECO:0000259" key="7">
    <source>
        <dbReference type="PROSITE" id="PS50893"/>
    </source>
</evidence>
<evidence type="ECO:0000313" key="8">
    <source>
        <dbReference type="EMBL" id="QFG70119.1"/>
    </source>
</evidence>
<keyword evidence="4" id="KW-0547">Nucleotide-binding</keyword>
<reference evidence="8 9" key="1">
    <citation type="submission" date="2019-09" db="EMBL/GenBank/DDBJ databases">
        <title>Serinicoccus pratensis sp. nov., isolated from meadow soil.</title>
        <authorList>
            <person name="Zhang W."/>
        </authorList>
    </citation>
    <scope>NUCLEOTIDE SEQUENCE [LARGE SCALE GENOMIC DNA]</scope>
    <source>
        <strain evidence="8 9">W204</strain>
    </source>
</reference>
<dbReference type="InterPro" id="IPR003439">
    <property type="entry name" value="ABC_transporter-like_ATP-bd"/>
</dbReference>
<dbReference type="Gene3D" id="3.40.50.300">
    <property type="entry name" value="P-loop containing nucleotide triphosphate hydrolases"/>
    <property type="match status" value="1"/>
</dbReference>
<dbReference type="OrthoDB" id="9804819at2"/>
<dbReference type="GO" id="GO:0016887">
    <property type="term" value="F:ATP hydrolysis activity"/>
    <property type="evidence" value="ECO:0007669"/>
    <property type="project" value="InterPro"/>
</dbReference>
<dbReference type="GO" id="GO:0005524">
    <property type="term" value="F:ATP binding"/>
    <property type="evidence" value="ECO:0007669"/>
    <property type="project" value="UniProtKB-KW"/>
</dbReference>
<sequence length="236" mass="24976">MGELAIRAERLVRTFPGGVGVRGMDLDVEYGEVHALVGLNGAGKTTLMRLLLGMLRADSGTVAIGAPWSEAGHTVDEPFGYPDLTTIANLTVAARLRGVPRAVVGEVVAGAIAELGLQAYATRRARALSQGNRQRLNLAAALQHNPRVLILDEPTSALDPRGVILLRTALLRRAAEGAGVLVSSHHLDEVARIADRITVISHGAVIGSLDPGGTDIERDFFALVLAEEESGRERMS</sequence>
<organism evidence="8 9">
    <name type="scientific">Ornithinimicrobium pratense</name>
    <dbReference type="NCBI Taxonomy" id="2593973"/>
    <lineage>
        <taxon>Bacteria</taxon>
        <taxon>Bacillati</taxon>
        <taxon>Actinomycetota</taxon>
        <taxon>Actinomycetes</taxon>
        <taxon>Micrococcales</taxon>
        <taxon>Ornithinimicrobiaceae</taxon>
        <taxon>Ornithinimicrobium</taxon>
    </lineage>
</organism>
<evidence type="ECO:0000256" key="3">
    <source>
        <dbReference type="ARBA" id="ARBA00022448"/>
    </source>
</evidence>
<evidence type="ECO:0000256" key="1">
    <source>
        <dbReference type="ARBA" id="ARBA00004202"/>
    </source>
</evidence>
<dbReference type="InterPro" id="IPR017871">
    <property type="entry name" value="ABC_transporter-like_CS"/>
</dbReference>
<dbReference type="Pfam" id="PF00005">
    <property type="entry name" value="ABC_tran"/>
    <property type="match status" value="1"/>
</dbReference>
<dbReference type="PROSITE" id="PS50893">
    <property type="entry name" value="ABC_TRANSPORTER_2"/>
    <property type="match status" value="1"/>
</dbReference>
<proteinExistence type="inferred from homology"/>
<accession>A0A5J6V8F2</accession>
<evidence type="ECO:0000256" key="5">
    <source>
        <dbReference type="ARBA" id="ARBA00022840"/>
    </source>
</evidence>
<dbReference type="InterPro" id="IPR003593">
    <property type="entry name" value="AAA+_ATPase"/>
</dbReference>
<dbReference type="AlphaFoldDB" id="A0A5J6V8F2"/>
<evidence type="ECO:0000313" key="9">
    <source>
        <dbReference type="Proteomes" id="UP000326546"/>
    </source>
</evidence>
<dbReference type="RefSeq" id="WP_158062611.1">
    <property type="nucleotide sequence ID" value="NZ_CP044427.1"/>
</dbReference>
<name>A0A5J6V8F2_9MICO</name>
<dbReference type="InterPro" id="IPR027417">
    <property type="entry name" value="P-loop_NTPase"/>
</dbReference>
<dbReference type="Proteomes" id="UP000326546">
    <property type="component" value="Chromosome"/>
</dbReference>